<dbReference type="InterPro" id="IPR058982">
    <property type="entry name" value="Beta-barrel_AprE"/>
</dbReference>
<dbReference type="InterPro" id="IPR058781">
    <property type="entry name" value="HH_AprE-like"/>
</dbReference>
<proteinExistence type="inferred from homology"/>
<feature type="coiled-coil region" evidence="10">
    <location>
        <begin position="235"/>
        <end position="284"/>
    </location>
</feature>
<evidence type="ECO:0000256" key="4">
    <source>
        <dbReference type="ARBA" id="ARBA00022475"/>
    </source>
</evidence>
<evidence type="ECO:0000256" key="8">
    <source>
        <dbReference type="ARBA" id="ARBA00023136"/>
    </source>
</evidence>
<keyword evidence="10" id="KW-0175">Coiled coil</keyword>
<accession>A0ABT8T8V4</accession>
<feature type="domain" description="AprE-like beta-barrel" evidence="12">
    <location>
        <begin position="326"/>
        <end position="417"/>
    </location>
</feature>
<dbReference type="InterPro" id="IPR010129">
    <property type="entry name" value="T1SS_HlyD"/>
</dbReference>
<gene>
    <name evidence="13" type="ORF">Q2T52_26110</name>
</gene>
<reference evidence="13" key="1">
    <citation type="journal article" date="2015" name="Int. J. Syst. Evol. Microbiol.">
        <title>Rhizobium oryzicola sp. nov., potential plant-growth-promoting endophytic bacteria isolated from rice roots.</title>
        <authorList>
            <person name="Zhang X.X."/>
            <person name="Gao J.S."/>
            <person name="Cao Y.H."/>
            <person name="Sheirdil R.A."/>
            <person name="Wang X.C."/>
            <person name="Zhang L."/>
        </authorList>
    </citation>
    <scope>NUCLEOTIDE SEQUENCE</scope>
    <source>
        <strain evidence="13">05753</strain>
    </source>
</reference>
<evidence type="ECO:0000256" key="10">
    <source>
        <dbReference type="SAM" id="Coils"/>
    </source>
</evidence>
<keyword evidence="4 9" id="KW-1003">Cell membrane</keyword>
<comment type="subcellular location">
    <subcellularLocation>
        <location evidence="1 9">Cell inner membrane</location>
        <topology evidence="1 9">Single-pass membrane protein</topology>
    </subcellularLocation>
</comment>
<evidence type="ECO:0000313" key="13">
    <source>
        <dbReference type="EMBL" id="MDO1585577.1"/>
    </source>
</evidence>
<organism evidence="13 14">
    <name type="scientific">Rhizobium oryzicola</name>
    <dbReference type="NCBI Taxonomy" id="1232668"/>
    <lineage>
        <taxon>Bacteria</taxon>
        <taxon>Pseudomonadati</taxon>
        <taxon>Pseudomonadota</taxon>
        <taxon>Alphaproteobacteria</taxon>
        <taxon>Hyphomicrobiales</taxon>
        <taxon>Rhizobiaceae</taxon>
        <taxon>Rhizobium/Agrobacterium group</taxon>
        <taxon>Rhizobium</taxon>
    </lineage>
</organism>
<sequence length="440" mass="48246">MMMNTKQHAKSRSFSPRPYVAAGYVTIFLGFGIFGTWAATAPLASGVVAHGVVSVEGNRKTIQHLEGGIVSEIVAKEGDIVNPGDVLVKLDATQAMGNYTVWSTKLLYLQAAEARLIAEARGDSNIEFPENLLNSTLPEAKAAMTLQRGILESRIKTRDGQVAILNSRIQQLNKATEGLVNQIDASDKQIASMSEEMDRMNNGLQKGAVAINSLSQMTRSMLEFQRVRGEAETDLAKIRETIGETELQIVQVKQEFSDKAVSEHKEVRDQVEEVRERARVAKDVLARTTVTAPVRGMVQSIRIHTTNGVVRPAEPLLDIVPLDDDLLVNAQIRPIDIDNVAADSEVEVRFSAFSAKTTPAIYGKVSVLGKDVIQPEAGTNREPYYQALVRVDDKNVPPEIKGRIVAGMPVDVIISTGERTFAQYIAKPLVDSFHKSMKEK</sequence>
<evidence type="ECO:0000256" key="7">
    <source>
        <dbReference type="ARBA" id="ARBA00022989"/>
    </source>
</evidence>
<feature type="domain" description="AprE-like long alpha-helical hairpin" evidence="11">
    <location>
        <begin position="98"/>
        <end position="284"/>
    </location>
</feature>
<keyword evidence="6" id="KW-0812">Transmembrane</keyword>
<evidence type="ECO:0000313" key="14">
    <source>
        <dbReference type="Proteomes" id="UP001169006"/>
    </source>
</evidence>
<dbReference type="Proteomes" id="UP001169006">
    <property type="component" value="Unassembled WGS sequence"/>
</dbReference>
<evidence type="ECO:0000256" key="3">
    <source>
        <dbReference type="ARBA" id="ARBA00022448"/>
    </source>
</evidence>
<dbReference type="PRINTS" id="PR01490">
    <property type="entry name" value="RTXTOXIND"/>
</dbReference>
<evidence type="ECO:0000256" key="6">
    <source>
        <dbReference type="ARBA" id="ARBA00022692"/>
    </source>
</evidence>
<dbReference type="InterPro" id="IPR050739">
    <property type="entry name" value="MFP"/>
</dbReference>
<keyword evidence="5 9" id="KW-0997">Cell inner membrane</keyword>
<dbReference type="Pfam" id="PF25994">
    <property type="entry name" value="HH_AprE"/>
    <property type="match status" value="1"/>
</dbReference>
<evidence type="ECO:0000259" key="12">
    <source>
        <dbReference type="Pfam" id="PF26002"/>
    </source>
</evidence>
<dbReference type="PANTHER" id="PTHR30386:SF17">
    <property type="entry name" value="ALKALINE PROTEASE SECRETION PROTEIN APRE"/>
    <property type="match status" value="1"/>
</dbReference>
<dbReference type="NCBIfam" id="TIGR01843">
    <property type="entry name" value="type_I_hlyD"/>
    <property type="match status" value="1"/>
</dbReference>
<dbReference type="Gene3D" id="2.40.30.170">
    <property type="match status" value="1"/>
</dbReference>
<evidence type="ECO:0000256" key="2">
    <source>
        <dbReference type="ARBA" id="ARBA00009477"/>
    </source>
</evidence>
<evidence type="ECO:0000256" key="9">
    <source>
        <dbReference type="RuleBase" id="RU365093"/>
    </source>
</evidence>
<protein>
    <recommendedName>
        <fullName evidence="9">Membrane fusion protein (MFP) family protein</fullName>
    </recommendedName>
</protein>
<keyword evidence="3 9" id="KW-0813">Transport</keyword>
<keyword evidence="7" id="KW-1133">Transmembrane helix</keyword>
<dbReference type="EMBL" id="JAUKWQ010000017">
    <property type="protein sequence ID" value="MDO1585577.1"/>
    <property type="molecule type" value="Genomic_DNA"/>
</dbReference>
<comment type="similarity">
    <text evidence="2 9">Belongs to the membrane fusion protein (MFP) (TC 8.A.1) family.</text>
</comment>
<reference evidence="13" key="2">
    <citation type="submission" date="2023-07" db="EMBL/GenBank/DDBJ databases">
        <authorList>
            <person name="Sun H."/>
        </authorList>
    </citation>
    <scope>NUCLEOTIDE SEQUENCE</scope>
    <source>
        <strain evidence="13">05753</strain>
    </source>
</reference>
<evidence type="ECO:0000256" key="1">
    <source>
        <dbReference type="ARBA" id="ARBA00004377"/>
    </source>
</evidence>
<dbReference type="Pfam" id="PF26002">
    <property type="entry name" value="Beta-barrel_AprE"/>
    <property type="match status" value="1"/>
</dbReference>
<name>A0ABT8T8V4_9HYPH</name>
<evidence type="ECO:0000256" key="5">
    <source>
        <dbReference type="ARBA" id="ARBA00022519"/>
    </source>
</evidence>
<keyword evidence="8" id="KW-0472">Membrane</keyword>
<comment type="caution">
    <text evidence="13">The sequence shown here is derived from an EMBL/GenBank/DDBJ whole genome shotgun (WGS) entry which is preliminary data.</text>
</comment>
<dbReference type="PANTHER" id="PTHR30386">
    <property type="entry name" value="MEMBRANE FUSION SUBUNIT OF EMRAB-TOLC MULTIDRUG EFFLUX PUMP"/>
    <property type="match status" value="1"/>
</dbReference>
<evidence type="ECO:0000259" key="11">
    <source>
        <dbReference type="Pfam" id="PF25994"/>
    </source>
</evidence>
<keyword evidence="14" id="KW-1185">Reference proteome</keyword>